<evidence type="ECO:0000256" key="3">
    <source>
        <dbReference type="ARBA" id="ARBA00022833"/>
    </source>
</evidence>
<evidence type="ECO:0000313" key="6">
    <source>
        <dbReference type="EMBL" id="KAK9675115.1"/>
    </source>
</evidence>
<dbReference type="Proteomes" id="UP001458880">
    <property type="component" value="Unassembled WGS sequence"/>
</dbReference>
<evidence type="ECO:0000313" key="7">
    <source>
        <dbReference type="Proteomes" id="UP001458880"/>
    </source>
</evidence>
<dbReference type="GO" id="GO:0008270">
    <property type="term" value="F:zinc ion binding"/>
    <property type="evidence" value="ECO:0007669"/>
    <property type="project" value="UniProtKB-KW"/>
</dbReference>
<proteinExistence type="predicted"/>
<evidence type="ECO:0000256" key="2">
    <source>
        <dbReference type="ARBA" id="ARBA00022771"/>
    </source>
</evidence>
<name>A0AAW1HFK8_POPJA</name>
<keyword evidence="1" id="KW-0479">Metal-binding</keyword>
<dbReference type="InterPro" id="IPR006612">
    <property type="entry name" value="THAP_Znf"/>
</dbReference>
<dbReference type="SUPFAM" id="SSF57716">
    <property type="entry name" value="Glucocorticoid receptor-like (DNA-binding domain)"/>
    <property type="match status" value="1"/>
</dbReference>
<evidence type="ECO:0000256" key="1">
    <source>
        <dbReference type="ARBA" id="ARBA00022723"/>
    </source>
</evidence>
<keyword evidence="2" id="KW-0863">Zinc-finger</keyword>
<keyword evidence="7" id="KW-1185">Reference proteome</keyword>
<dbReference type="Pfam" id="PF05485">
    <property type="entry name" value="THAP"/>
    <property type="match status" value="1"/>
</dbReference>
<sequence length="118" mass="13619">MDHVRKTYKRFSKWLSLIGRTTLLAKGMDHVRKTYRICDMHFSDDAKFESHHNRSCLKVDCVPSQYLPRLDESIQETEGVNNLPATSTQGLDSVKDLQNLLVYVKEDKQAVTDAMCQK</sequence>
<organism evidence="6 7">
    <name type="scientific">Popillia japonica</name>
    <name type="common">Japanese beetle</name>
    <dbReference type="NCBI Taxonomy" id="7064"/>
    <lineage>
        <taxon>Eukaryota</taxon>
        <taxon>Metazoa</taxon>
        <taxon>Ecdysozoa</taxon>
        <taxon>Arthropoda</taxon>
        <taxon>Hexapoda</taxon>
        <taxon>Insecta</taxon>
        <taxon>Pterygota</taxon>
        <taxon>Neoptera</taxon>
        <taxon>Endopterygota</taxon>
        <taxon>Coleoptera</taxon>
        <taxon>Polyphaga</taxon>
        <taxon>Scarabaeiformia</taxon>
        <taxon>Scarabaeidae</taxon>
        <taxon>Rutelinae</taxon>
        <taxon>Popillia</taxon>
    </lineage>
</organism>
<dbReference type="GO" id="GO:0003677">
    <property type="term" value="F:DNA binding"/>
    <property type="evidence" value="ECO:0007669"/>
    <property type="project" value="UniProtKB-KW"/>
</dbReference>
<feature type="domain" description="THAP-type" evidence="5">
    <location>
        <begin position="7"/>
        <end position="64"/>
    </location>
</feature>
<keyword evidence="4" id="KW-0238">DNA-binding</keyword>
<evidence type="ECO:0000256" key="4">
    <source>
        <dbReference type="ARBA" id="ARBA00023125"/>
    </source>
</evidence>
<evidence type="ECO:0000259" key="5">
    <source>
        <dbReference type="Pfam" id="PF05485"/>
    </source>
</evidence>
<accession>A0AAW1HFK8</accession>
<keyword evidence="3" id="KW-0862">Zinc</keyword>
<protein>
    <submittedName>
        <fullName evidence="6">THAP domain</fullName>
    </submittedName>
</protein>
<dbReference type="AlphaFoldDB" id="A0AAW1HFK8"/>
<gene>
    <name evidence="6" type="ORF">QE152_g40628</name>
</gene>
<comment type="caution">
    <text evidence="6">The sequence shown here is derived from an EMBL/GenBank/DDBJ whole genome shotgun (WGS) entry which is preliminary data.</text>
</comment>
<reference evidence="6 7" key="1">
    <citation type="journal article" date="2024" name="BMC Genomics">
        <title>De novo assembly and annotation of Popillia japonica's genome with initial clues to its potential as an invasive pest.</title>
        <authorList>
            <person name="Cucini C."/>
            <person name="Boschi S."/>
            <person name="Funari R."/>
            <person name="Cardaioli E."/>
            <person name="Iannotti N."/>
            <person name="Marturano G."/>
            <person name="Paoli F."/>
            <person name="Bruttini M."/>
            <person name="Carapelli A."/>
            <person name="Frati F."/>
            <person name="Nardi F."/>
        </authorList>
    </citation>
    <scope>NUCLEOTIDE SEQUENCE [LARGE SCALE GENOMIC DNA]</scope>
    <source>
        <strain evidence="6">DMR45628</strain>
    </source>
</reference>
<dbReference type="EMBL" id="JASPKY010001266">
    <property type="protein sequence ID" value="KAK9675115.1"/>
    <property type="molecule type" value="Genomic_DNA"/>
</dbReference>